<proteinExistence type="predicted"/>
<sequence length="293" mass="31785">MPYAIAGLYDQEQNLISVLKMMVSNGAHGPSVDDTVLETLDHPGPATEQILMVLLPVGIGSVASGKAVLALSQQAATVRSVEMLCEESDISETALGSALKILLGHETFNLEKARILAKTIKTTGRSHILDHLLIHFHRDSHGKGYQIVDFLLASGASIDAGDGCVMAAEASRGNLARLGEMMMRAPSPVNSEKHTEESPVFNATGPGAKRHHSTDPRFCHDRYWARRCCPPGCSIRGYRSCWRWCWIPAGAAFPSPVRKPCGKSLTTSVTRRSQYLFGVGWLQKLPLPPSTIS</sequence>
<accession>A0AA40F8J2</accession>
<organism evidence="2 3">
    <name type="scientific">Schizothecium vesticola</name>
    <dbReference type="NCBI Taxonomy" id="314040"/>
    <lineage>
        <taxon>Eukaryota</taxon>
        <taxon>Fungi</taxon>
        <taxon>Dikarya</taxon>
        <taxon>Ascomycota</taxon>
        <taxon>Pezizomycotina</taxon>
        <taxon>Sordariomycetes</taxon>
        <taxon>Sordariomycetidae</taxon>
        <taxon>Sordariales</taxon>
        <taxon>Schizotheciaceae</taxon>
        <taxon>Schizothecium</taxon>
    </lineage>
</organism>
<name>A0AA40F8J2_9PEZI</name>
<dbReference type="EMBL" id="JAUKUD010000001">
    <property type="protein sequence ID" value="KAK0752706.1"/>
    <property type="molecule type" value="Genomic_DNA"/>
</dbReference>
<feature type="region of interest" description="Disordered" evidence="1">
    <location>
        <begin position="188"/>
        <end position="209"/>
    </location>
</feature>
<keyword evidence="3" id="KW-1185">Reference proteome</keyword>
<protein>
    <submittedName>
        <fullName evidence="2">Uncharacterized protein</fullName>
    </submittedName>
</protein>
<evidence type="ECO:0000256" key="1">
    <source>
        <dbReference type="SAM" id="MobiDB-lite"/>
    </source>
</evidence>
<comment type="caution">
    <text evidence="2">The sequence shown here is derived from an EMBL/GenBank/DDBJ whole genome shotgun (WGS) entry which is preliminary data.</text>
</comment>
<gene>
    <name evidence="2" type="ORF">B0T18DRAFT_381</name>
</gene>
<evidence type="ECO:0000313" key="3">
    <source>
        <dbReference type="Proteomes" id="UP001172155"/>
    </source>
</evidence>
<dbReference type="AlphaFoldDB" id="A0AA40F8J2"/>
<dbReference type="Proteomes" id="UP001172155">
    <property type="component" value="Unassembled WGS sequence"/>
</dbReference>
<evidence type="ECO:0000313" key="2">
    <source>
        <dbReference type="EMBL" id="KAK0752706.1"/>
    </source>
</evidence>
<reference evidence="2" key="1">
    <citation type="submission" date="2023-06" db="EMBL/GenBank/DDBJ databases">
        <title>Genome-scale phylogeny and comparative genomics of the fungal order Sordariales.</title>
        <authorList>
            <consortium name="Lawrence Berkeley National Laboratory"/>
            <person name="Hensen N."/>
            <person name="Bonometti L."/>
            <person name="Westerberg I."/>
            <person name="Brannstrom I.O."/>
            <person name="Guillou S."/>
            <person name="Cros-Aarteil S."/>
            <person name="Calhoun S."/>
            <person name="Haridas S."/>
            <person name="Kuo A."/>
            <person name="Mondo S."/>
            <person name="Pangilinan J."/>
            <person name="Riley R."/>
            <person name="LaButti K."/>
            <person name="Andreopoulos B."/>
            <person name="Lipzen A."/>
            <person name="Chen C."/>
            <person name="Yanf M."/>
            <person name="Daum C."/>
            <person name="Ng V."/>
            <person name="Clum A."/>
            <person name="Steindorff A."/>
            <person name="Ohm R."/>
            <person name="Martin F."/>
            <person name="Silar P."/>
            <person name="Natvig D."/>
            <person name="Lalanne C."/>
            <person name="Gautier V."/>
            <person name="Ament-velasquez S.L."/>
            <person name="Kruys A."/>
            <person name="Hutchinson M.I."/>
            <person name="Powell A.J."/>
            <person name="Barry K."/>
            <person name="Miller A.N."/>
            <person name="Grigoriev I.V."/>
            <person name="Debuchy R."/>
            <person name="Gladieux P."/>
            <person name="Thoren M.H."/>
            <person name="Johannesson H."/>
        </authorList>
    </citation>
    <scope>NUCLEOTIDE SEQUENCE</scope>
    <source>
        <strain evidence="2">SMH3187-1</strain>
    </source>
</reference>